<dbReference type="GO" id="GO:0005739">
    <property type="term" value="C:mitochondrion"/>
    <property type="evidence" value="ECO:0007669"/>
    <property type="project" value="UniProtKB-SubCell"/>
</dbReference>
<dbReference type="EMBL" id="HBIO01031618">
    <property type="protein sequence ID" value="CAE0479381.1"/>
    <property type="molecule type" value="Transcribed_RNA"/>
</dbReference>
<sequence>MKMSLFRRIPSNLTPSVSRKKMARCMSGFSFAGPKKLDEIIKTELLEDKTKSEIADIWMAYHEEKDRVHGTIVSGEEGKLILERAGKMKFFIEPIFRDDGFFMLLSQFQTPSHFLLAYLEDFKMDPNRAQPLMTFSVFNDLAESHKVSLVRCDVINKGIEESEGVRVMQNVLDAYRLDEDFTRVEEFNEKPTTFDVDDFISSMNQKWKDDGSQ</sequence>
<proteinExistence type="inferred from homology"/>
<evidence type="ECO:0008006" key="6">
    <source>
        <dbReference type="Google" id="ProtNLM"/>
    </source>
</evidence>
<gene>
    <name evidence="5" type="ORF">CDEB00056_LOCUS24235</name>
</gene>
<dbReference type="InterPro" id="IPR010591">
    <property type="entry name" value="ATP11"/>
</dbReference>
<dbReference type="Pfam" id="PF06644">
    <property type="entry name" value="ATP11"/>
    <property type="match status" value="1"/>
</dbReference>
<dbReference type="PANTHER" id="PTHR13126:SF0">
    <property type="entry name" value="ATP SYNTHASE MITOCHONDRIAL F1 COMPLEX ASSEMBLY FACTOR 1"/>
    <property type="match status" value="1"/>
</dbReference>
<organism evidence="5">
    <name type="scientific">Chaetoceros debilis</name>
    <dbReference type="NCBI Taxonomy" id="122233"/>
    <lineage>
        <taxon>Eukaryota</taxon>
        <taxon>Sar</taxon>
        <taxon>Stramenopiles</taxon>
        <taxon>Ochrophyta</taxon>
        <taxon>Bacillariophyta</taxon>
        <taxon>Coscinodiscophyceae</taxon>
        <taxon>Chaetocerotophycidae</taxon>
        <taxon>Chaetocerotales</taxon>
        <taxon>Chaetocerotaceae</taxon>
        <taxon>Chaetoceros</taxon>
    </lineage>
</organism>
<name>A0A7S3QJH6_9STRA</name>
<keyword evidence="3" id="KW-0809">Transit peptide</keyword>
<protein>
    <recommendedName>
        <fullName evidence="6">ATP synthase mitochondrial F1 complex assembly factor 1</fullName>
    </recommendedName>
</protein>
<evidence type="ECO:0000256" key="1">
    <source>
        <dbReference type="ARBA" id="ARBA00004173"/>
    </source>
</evidence>
<evidence type="ECO:0000256" key="2">
    <source>
        <dbReference type="ARBA" id="ARBA00009116"/>
    </source>
</evidence>
<dbReference type="PANTHER" id="PTHR13126">
    <property type="entry name" value="CHAPERONE ATP11"/>
    <property type="match status" value="1"/>
</dbReference>
<dbReference type="AlphaFoldDB" id="A0A7S3QJH6"/>
<reference evidence="5" key="1">
    <citation type="submission" date="2021-01" db="EMBL/GenBank/DDBJ databases">
        <authorList>
            <person name="Corre E."/>
            <person name="Pelletier E."/>
            <person name="Niang G."/>
            <person name="Scheremetjew M."/>
            <person name="Finn R."/>
            <person name="Kale V."/>
            <person name="Holt S."/>
            <person name="Cochrane G."/>
            <person name="Meng A."/>
            <person name="Brown T."/>
            <person name="Cohen L."/>
        </authorList>
    </citation>
    <scope>NUCLEOTIDE SEQUENCE</scope>
    <source>
        <strain evidence="5">MM31A-1</strain>
    </source>
</reference>
<evidence type="ECO:0000313" key="5">
    <source>
        <dbReference type="EMBL" id="CAE0479381.1"/>
    </source>
</evidence>
<accession>A0A7S3QJH6</accession>
<comment type="similarity">
    <text evidence="2">Belongs to the ATP11 family.</text>
</comment>
<keyword evidence="4" id="KW-0496">Mitochondrion</keyword>
<dbReference type="GO" id="GO:0033615">
    <property type="term" value="P:mitochondrial proton-transporting ATP synthase complex assembly"/>
    <property type="evidence" value="ECO:0007669"/>
    <property type="project" value="TreeGrafter"/>
</dbReference>
<comment type="subcellular location">
    <subcellularLocation>
        <location evidence="1">Mitochondrion</location>
    </subcellularLocation>
</comment>
<evidence type="ECO:0000256" key="3">
    <source>
        <dbReference type="ARBA" id="ARBA00022946"/>
    </source>
</evidence>
<evidence type="ECO:0000256" key="4">
    <source>
        <dbReference type="ARBA" id="ARBA00023128"/>
    </source>
</evidence>